<proteinExistence type="predicted"/>
<keyword evidence="1" id="KW-0812">Transmembrane</keyword>
<feature type="transmembrane region" description="Helical" evidence="1">
    <location>
        <begin position="135"/>
        <end position="160"/>
    </location>
</feature>
<evidence type="ECO:0000256" key="1">
    <source>
        <dbReference type="SAM" id="Phobius"/>
    </source>
</evidence>
<keyword evidence="1" id="KW-1133">Transmembrane helix</keyword>
<dbReference type="RefSeq" id="WP_057827348.1">
    <property type="nucleotide sequence ID" value="NZ_BAAACL010000017.1"/>
</dbReference>
<keyword evidence="3" id="KW-1185">Reference proteome</keyword>
<feature type="transmembrane region" description="Helical" evidence="1">
    <location>
        <begin position="96"/>
        <end position="115"/>
    </location>
</feature>
<comment type="caution">
    <text evidence="2">The sequence shown here is derived from an EMBL/GenBank/DDBJ whole genome shotgun (WGS) entry which is preliminary data.</text>
</comment>
<name>A0A510WZY1_9LACO</name>
<protein>
    <submittedName>
        <fullName evidence="2">Uncharacterized protein</fullName>
    </submittedName>
</protein>
<reference evidence="2 3" key="1">
    <citation type="submission" date="2019-07" db="EMBL/GenBank/DDBJ databases">
        <title>Whole genome shotgun sequence of Lactobacillus aviarius subsp. aviarius NBRC 102162.</title>
        <authorList>
            <person name="Hosoyama A."/>
            <person name="Uohara A."/>
            <person name="Ohji S."/>
            <person name="Ichikawa N."/>
        </authorList>
    </citation>
    <scope>NUCLEOTIDE SEQUENCE [LARGE SCALE GENOMIC DNA]</scope>
    <source>
        <strain evidence="2 3">NBRC 102162</strain>
    </source>
</reference>
<dbReference type="GeneID" id="29934053"/>
<dbReference type="Proteomes" id="UP000321722">
    <property type="component" value="Unassembled WGS sequence"/>
</dbReference>
<dbReference type="InterPro" id="IPR005915">
    <property type="entry name" value="Tandem_5TM"/>
</dbReference>
<accession>A0A510WZY1</accession>
<organism evidence="2 3">
    <name type="scientific">Ligilactobacillus aviarius</name>
    <dbReference type="NCBI Taxonomy" id="1606"/>
    <lineage>
        <taxon>Bacteria</taxon>
        <taxon>Bacillati</taxon>
        <taxon>Bacillota</taxon>
        <taxon>Bacilli</taxon>
        <taxon>Lactobacillales</taxon>
        <taxon>Lactobacillaceae</taxon>
        <taxon>Ligilactobacillus</taxon>
    </lineage>
</organism>
<dbReference type="AlphaFoldDB" id="A0A510WZY1"/>
<evidence type="ECO:0000313" key="3">
    <source>
        <dbReference type="Proteomes" id="UP000321722"/>
    </source>
</evidence>
<sequence length="203" mass="23294">MKAIEADGEPLKNNQFIELRTEDHQVLLLDVGQNLKFILFPFLLWILPLKAYKVNDKANLEKAHDYLWLAAIIGGLMTDHSSMVDKLISEFSIKINLFWSIVLVVIITIIVRFCLIKHPSPKTGQEVYIKLRPFYVTNVGRIFAVFIGDCFLIFMAIGLLTYSPGNIFYESYGIITIYSLMTINSQFGDGCFYIYFIKKNSTN</sequence>
<feature type="transmembrane region" description="Helical" evidence="1">
    <location>
        <begin position="172"/>
        <end position="196"/>
    </location>
</feature>
<keyword evidence="1" id="KW-0472">Membrane</keyword>
<evidence type="ECO:0000313" key="2">
    <source>
        <dbReference type="EMBL" id="GEK41990.1"/>
    </source>
</evidence>
<dbReference type="Pfam" id="PF04276">
    <property type="entry name" value="DUF443"/>
    <property type="match status" value="1"/>
</dbReference>
<gene>
    <name evidence="2" type="ORF">LAV01_08220</name>
</gene>
<dbReference type="EMBL" id="BJUI01000009">
    <property type="protein sequence ID" value="GEK41990.1"/>
    <property type="molecule type" value="Genomic_DNA"/>
</dbReference>